<feature type="region of interest" description="Disordered" evidence="1">
    <location>
        <begin position="1"/>
        <end position="72"/>
    </location>
</feature>
<dbReference type="EMBL" id="JBFOLK010000001">
    <property type="protein sequence ID" value="KAL2541930.1"/>
    <property type="molecule type" value="Genomic_DNA"/>
</dbReference>
<protein>
    <submittedName>
        <fullName evidence="2">Uncharacterized protein</fullName>
    </submittedName>
</protein>
<accession>A0ABD1VXB3</accession>
<dbReference type="AlphaFoldDB" id="A0ABD1VXB3"/>
<evidence type="ECO:0000256" key="1">
    <source>
        <dbReference type="SAM" id="MobiDB-lite"/>
    </source>
</evidence>
<reference evidence="3" key="1">
    <citation type="submission" date="2024-07" db="EMBL/GenBank/DDBJ databases">
        <title>Two chromosome-level genome assemblies of Korean endemic species Abeliophyllum distichum and Forsythia ovata (Oleaceae).</title>
        <authorList>
            <person name="Jang H."/>
        </authorList>
    </citation>
    <scope>NUCLEOTIDE SEQUENCE [LARGE SCALE GENOMIC DNA]</scope>
</reference>
<keyword evidence="3" id="KW-1185">Reference proteome</keyword>
<sequence>MSSDHEDSQNRSDPGTDPEVMGEASSSSSLSSSPSVGGQEDIDQGAPSSTSGRGENPAVLPKTKAGLDERANDPPEDFVSIYESTMLQGLCLPLHPFFHEVLREWNLAPCQRMVRGIWSRPFCCGGLWRLAEIYPPSSSSNRTGRSAGWYNVSPRPGQKWGTETDSPNKVHNWKDRFFFAGGGWEFLPEDPRLEVTIHRQFGDLSIYSYYLV</sequence>
<evidence type="ECO:0000313" key="3">
    <source>
        <dbReference type="Proteomes" id="UP001604336"/>
    </source>
</evidence>
<gene>
    <name evidence="2" type="ORF">Adt_02908</name>
</gene>
<proteinExistence type="predicted"/>
<feature type="compositionally biased region" description="Low complexity" evidence="1">
    <location>
        <begin position="25"/>
        <end position="35"/>
    </location>
</feature>
<dbReference type="Proteomes" id="UP001604336">
    <property type="component" value="Unassembled WGS sequence"/>
</dbReference>
<evidence type="ECO:0000313" key="2">
    <source>
        <dbReference type="EMBL" id="KAL2541930.1"/>
    </source>
</evidence>
<organism evidence="2 3">
    <name type="scientific">Abeliophyllum distichum</name>
    <dbReference type="NCBI Taxonomy" id="126358"/>
    <lineage>
        <taxon>Eukaryota</taxon>
        <taxon>Viridiplantae</taxon>
        <taxon>Streptophyta</taxon>
        <taxon>Embryophyta</taxon>
        <taxon>Tracheophyta</taxon>
        <taxon>Spermatophyta</taxon>
        <taxon>Magnoliopsida</taxon>
        <taxon>eudicotyledons</taxon>
        <taxon>Gunneridae</taxon>
        <taxon>Pentapetalae</taxon>
        <taxon>asterids</taxon>
        <taxon>lamiids</taxon>
        <taxon>Lamiales</taxon>
        <taxon>Oleaceae</taxon>
        <taxon>Forsythieae</taxon>
        <taxon>Abeliophyllum</taxon>
    </lineage>
</organism>
<feature type="compositionally biased region" description="Basic and acidic residues" evidence="1">
    <location>
        <begin position="1"/>
        <end position="10"/>
    </location>
</feature>
<name>A0ABD1VXB3_9LAMI</name>
<comment type="caution">
    <text evidence="2">The sequence shown here is derived from an EMBL/GenBank/DDBJ whole genome shotgun (WGS) entry which is preliminary data.</text>
</comment>